<evidence type="ECO:0000256" key="1">
    <source>
        <dbReference type="ARBA" id="ARBA00004141"/>
    </source>
</evidence>
<keyword evidence="7" id="KW-1185">Reference proteome</keyword>
<dbReference type="EMBL" id="OV725083">
    <property type="protein sequence ID" value="CAH1407662.1"/>
    <property type="molecule type" value="Genomic_DNA"/>
</dbReference>
<dbReference type="GO" id="GO:0022857">
    <property type="term" value="F:transmembrane transporter activity"/>
    <property type="evidence" value="ECO:0007669"/>
    <property type="project" value="InterPro"/>
</dbReference>
<keyword evidence="2 5" id="KW-0812">Transmembrane</keyword>
<dbReference type="Pfam" id="PF00083">
    <property type="entry name" value="Sugar_tr"/>
    <property type="match status" value="1"/>
</dbReference>
<accession>A0A9P0HUL3</accession>
<feature type="transmembrane region" description="Helical" evidence="5">
    <location>
        <begin position="142"/>
        <end position="161"/>
    </location>
</feature>
<feature type="transmembrane region" description="Helical" evidence="5">
    <location>
        <begin position="423"/>
        <end position="446"/>
    </location>
</feature>
<dbReference type="PROSITE" id="PS00216">
    <property type="entry name" value="SUGAR_TRANSPORT_1"/>
    <property type="match status" value="1"/>
</dbReference>
<dbReference type="Proteomes" id="UP001152798">
    <property type="component" value="Chromosome 7"/>
</dbReference>
<evidence type="ECO:0000256" key="3">
    <source>
        <dbReference type="ARBA" id="ARBA00022989"/>
    </source>
</evidence>
<dbReference type="AlphaFoldDB" id="A0A9P0HUL3"/>
<evidence type="ECO:0008006" key="8">
    <source>
        <dbReference type="Google" id="ProtNLM"/>
    </source>
</evidence>
<gene>
    <name evidence="6" type="ORF">NEZAVI_LOCUS15334</name>
</gene>
<sequence length="519" mass="57610">MTEDLGTKEGRRDPMMECIGEFGRWQLLMTFLLSLVNLPCTFHLYAPTFLAAEPEASCSKPRGSLLSEEQWLNLSQVYSSDGMRDICRINNFDYTLPFSELSQMQANDTIPCESWDFEYSQFGTTIITEWNLVCDRSYLRQLAELLFLAGVAVGGFVSGLISDRFGRKQTLMVSLLAQILIGMSIAYAPWLSLYLALRTLLGFFCVSVVFSGFVLCMELVGGKWLTISGVSYGLPVPVAYIVISGLAYVIRDWRQLQLAITLPSLAFLPLWWVFPESPRWLLAMHENEQAIAILKKVANFNGKKLPDNFDKIINEDIAATGEEPPKVSIMDLFRTSYMRRLTSLLYVACFCAVIIYFGLVLNLANLGGDIYVNSVISGLVEFPAALICIIILLKMGRRWPTFLTAFIAGFACVATIITQKGSWLYMTLVMIGRLSISATNMILKVFSAELFPTAMRNLGVGSTTIPSGISLLLVPYLWVLAGVYENMPLVVLGFLGIIGGGAVLFLPEPSGLADDMIQR</sequence>
<feature type="transmembrane region" description="Helical" evidence="5">
    <location>
        <begin position="200"/>
        <end position="220"/>
    </location>
</feature>
<evidence type="ECO:0000256" key="2">
    <source>
        <dbReference type="ARBA" id="ARBA00022692"/>
    </source>
</evidence>
<organism evidence="6 7">
    <name type="scientific">Nezara viridula</name>
    <name type="common">Southern green stink bug</name>
    <name type="synonym">Cimex viridulus</name>
    <dbReference type="NCBI Taxonomy" id="85310"/>
    <lineage>
        <taxon>Eukaryota</taxon>
        <taxon>Metazoa</taxon>
        <taxon>Ecdysozoa</taxon>
        <taxon>Arthropoda</taxon>
        <taxon>Hexapoda</taxon>
        <taxon>Insecta</taxon>
        <taxon>Pterygota</taxon>
        <taxon>Neoptera</taxon>
        <taxon>Paraneoptera</taxon>
        <taxon>Hemiptera</taxon>
        <taxon>Heteroptera</taxon>
        <taxon>Panheteroptera</taxon>
        <taxon>Pentatomomorpha</taxon>
        <taxon>Pentatomoidea</taxon>
        <taxon>Pentatomidae</taxon>
        <taxon>Pentatominae</taxon>
        <taxon>Nezara</taxon>
    </lineage>
</organism>
<dbReference type="InterPro" id="IPR005829">
    <property type="entry name" value="Sugar_transporter_CS"/>
</dbReference>
<feature type="transmembrane region" description="Helical" evidence="5">
    <location>
        <begin position="173"/>
        <end position="194"/>
    </location>
</feature>
<dbReference type="CDD" id="cd17317">
    <property type="entry name" value="MFS_SLC22"/>
    <property type="match status" value="1"/>
</dbReference>
<dbReference type="InterPro" id="IPR036259">
    <property type="entry name" value="MFS_trans_sf"/>
</dbReference>
<evidence type="ECO:0000313" key="6">
    <source>
        <dbReference type="EMBL" id="CAH1407662.1"/>
    </source>
</evidence>
<keyword evidence="3 5" id="KW-1133">Transmembrane helix</keyword>
<name>A0A9P0HUL3_NEZVI</name>
<feature type="transmembrane region" description="Helical" evidence="5">
    <location>
        <begin position="344"/>
        <end position="364"/>
    </location>
</feature>
<evidence type="ECO:0000313" key="7">
    <source>
        <dbReference type="Proteomes" id="UP001152798"/>
    </source>
</evidence>
<dbReference type="InterPro" id="IPR005828">
    <property type="entry name" value="MFS_sugar_transport-like"/>
</dbReference>
<feature type="transmembrane region" description="Helical" evidence="5">
    <location>
        <begin position="487"/>
        <end position="506"/>
    </location>
</feature>
<dbReference type="OrthoDB" id="3936150at2759"/>
<feature type="transmembrane region" description="Helical" evidence="5">
    <location>
        <begin position="232"/>
        <end position="250"/>
    </location>
</feature>
<keyword evidence="4 5" id="KW-0472">Membrane</keyword>
<feature type="transmembrane region" description="Helical" evidence="5">
    <location>
        <begin position="370"/>
        <end position="392"/>
    </location>
</feature>
<feature type="transmembrane region" description="Helical" evidence="5">
    <location>
        <begin position="458"/>
        <end position="481"/>
    </location>
</feature>
<protein>
    <recommendedName>
        <fullName evidence="8">Major facilitator superfamily (MFS) profile domain-containing protein</fullName>
    </recommendedName>
</protein>
<comment type="subcellular location">
    <subcellularLocation>
        <location evidence="1">Membrane</location>
        <topology evidence="1">Multi-pass membrane protein</topology>
    </subcellularLocation>
</comment>
<dbReference type="Gene3D" id="1.20.1250.20">
    <property type="entry name" value="MFS general substrate transporter like domains"/>
    <property type="match status" value="1"/>
</dbReference>
<dbReference type="PANTHER" id="PTHR24064">
    <property type="entry name" value="SOLUTE CARRIER FAMILY 22 MEMBER"/>
    <property type="match status" value="1"/>
</dbReference>
<evidence type="ECO:0000256" key="4">
    <source>
        <dbReference type="ARBA" id="ARBA00023136"/>
    </source>
</evidence>
<evidence type="ECO:0000256" key="5">
    <source>
        <dbReference type="SAM" id="Phobius"/>
    </source>
</evidence>
<dbReference type="GO" id="GO:0016020">
    <property type="term" value="C:membrane"/>
    <property type="evidence" value="ECO:0007669"/>
    <property type="project" value="UniProtKB-SubCell"/>
</dbReference>
<proteinExistence type="predicted"/>
<reference evidence="6" key="1">
    <citation type="submission" date="2022-01" db="EMBL/GenBank/DDBJ databases">
        <authorList>
            <person name="King R."/>
        </authorList>
    </citation>
    <scope>NUCLEOTIDE SEQUENCE</scope>
</reference>
<dbReference type="SUPFAM" id="SSF103473">
    <property type="entry name" value="MFS general substrate transporter"/>
    <property type="match status" value="1"/>
</dbReference>
<feature type="transmembrane region" description="Helical" evidence="5">
    <location>
        <begin position="399"/>
        <end position="417"/>
    </location>
</feature>